<reference evidence="2" key="1">
    <citation type="journal article" date="2022" name="Mol. Ecol. Resour.">
        <title>The genomes of chicory, endive, great burdock and yacon provide insights into Asteraceae palaeo-polyploidization history and plant inulin production.</title>
        <authorList>
            <person name="Fan W."/>
            <person name="Wang S."/>
            <person name="Wang H."/>
            <person name="Wang A."/>
            <person name="Jiang F."/>
            <person name="Liu H."/>
            <person name="Zhao H."/>
            <person name="Xu D."/>
            <person name="Zhang Y."/>
        </authorList>
    </citation>
    <scope>NUCLEOTIDE SEQUENCE [LARGE SCALE GENOMIC DNA]</scope>
    <source>
        <strain evidence="2">cv. Punajuju</strain>
    </source>
</reference>
<protein>
    <submittedName>
        <fullName evidence="1">Uncharacterized protein</fullName>
    </submittedName>
</protein>
<name>A0ACB9G8X1_CICIN</name>
<comment type="caution">
    <text evidence="1">The sequence shown here is derived from an EMBL/GenBank/DDBJ whole genome shotgun (WGS) entry which is preliminary data.</text>
</comment>
<accession>A0ACB9G8X1</accession>
<reference evidence="1 2" key="2">
    <citation type="journal article" date="2022" name="Mol. Ecol. Resour.">
        <title>The genomes of chicory, endive, great burdock and yacon provide insights into Asteraceae paleo-polyploidization history and plant inulin production.</title>
        <authorList>
            <person name="Fan W."/>
            <person name="Wang S."/>
            <person name="Wang H."/>
            <person name="Wang A."/>
            <person name="Jiang F."/>
            <person name="Liu H."/>
            <person name="Zhao H."/>
            <person name="Xu D."/>
            <person name="Zhang Y."/>
        </authorList>
    </citation>
    <scope>NUCLEOTIDE SEQUENCE [LARGE SCALE GENOMIC DNA]</scope>
    <source>
        <strain evidence="2">cv. Punajuju</strain>
        <tissue evidence="1">Leaves</tissue>
    </source>
</reference>
<sequence length="200" mass="22685">MECAELTLVIHYAKDLKDVKHLGTMDPYAVVWIAGYGKESEKVTTPVSQKRGCYPEWDYSIKFHIVPMKREYSLFIQIKHDGTIIDRHIGEVEDMTGLASAHGKKKFDKAIKVAKKVANGGLVTIQFVLGVDLDDRTPKIEVGHPQKLRKIMVKFKGVAAVYMVSFALIQFNMFVVCIMFEVAIVYMVSFALIQLCMYMV</sequence>
<evidence type="ECO:0000313" key="1">
    <source>
        <dbReference type="EMBL" id="KAI3780039.1"/>
    </source>
</evidence>
<dbReference type="EMBL" id="CM042010">
    <property type="protein sequence ID" value="KAI3780039.1"/>
    <property type="molecule type" value="Genomic_DNA"/>
</dbReference>
<keyword evidence="2" id="KW-1185">Reference proteome</keyword>
<dbReference type="Proteomes" id="UP001055811">
    <property type="component" value="Linkage Group LG02"/>
</dbReference>
<organism evidence="1 2">
    <name type="scientific">Cichorium intybus</name>
    <name type="common">Chicory</name>
    <dbReference type="NCBI Taxonomy" id="13427"/>
    <lineage>
        <taxon>Eukaryota</taxon>
        <taxon>Viridiplantae</taxon>
        <taxon>Streptophyta</taxon>
        <taxon>Embryophyta</taxon>
        <taxon>Tracheophyta</taxon>
        <taxon>Spermatophyta</taxon>
        <taxon>Magnoliopsida</taxon>
        <taxon>eudicotyledons</taxon>
        <taxon>Gunneridae</taxon>
        <taxon>Pentapetalae</taxon>
        <taxon>asterids</taxon>
        <taxon>campanulids</taxon>
        <taxon>Asterales</taxon>
        <taxon>Asteraceae</taxon>
        <taxon>Cichorioideae</taxon>
        <taxon>Cichorieae</taxon>
        <taxon>Cichoriinae</taxon>
        <taxon>Cichorium</taxon>
    </lineage>
</organism>
<proteinExistence type="predicted"/>
<evidence type="ECO:0000313" key="2">
    <source>
        <dbReference type="Proteomes" id="UP001055811"/>
    </source>
</evidence>
<gene>
    <name evidence="1" type="ORF">L2E82_09897</name>
</gene>